<dbReference type="Pfam" id="PF00066">
    <property type="entry name" value="Notch"/>
    <property type="match status" value="2"/>
</dbReference>
<evidence type="ECO:0000256" key="3">
    <source>
        <dbReference type="ARBA" id="ARBA00023180"/>
    </source>
</evidence>
<dbReference type="Proteomes" id="UP000054560">
    <property type="component" value="Unassembled WGS sequence"/>
</dbReference>
<dbReference type="InterPro" id="IPR000800">
    <property type="entry name" value="Notch_dom"/>
</dbReference>
<protein>
    <recommendedName>
        <fullName evidence="4">LNR domain-containing protein</fullName>
    </recommendedName>
</protein>
<feature type="domain" description="LNR" evidence="4">
    <location>
        <begin position="233"/>
        <end position="271"/>
    </location>
</feature>
<dbReference type="eggNOG" id="KOG1217">
    <property type="taxonomic scope" value="Eukaryota"/>
</dbReference>
<sequence length="403" mass="43578">MIFARLAARATVGLSLLLVTTFAVAVAVPFAVPVPVIPTHRIVPQMVTVVDIAVSTQFVNETRTEAIIADLACVLRNISSGNVSVHTHMVNGAMARTRRIIGNDTRPGHKGYLEVTVHPRFFGAVIDAVSGFVDKVTDAVDGIPIVETAVYWALSPVTGALETVDSVVNEVENVVGAINYITGIDENEEDTGSSGGGSESCPGCPAAWMGDGFCDDACYTAFCGFDLGDCDGMTAPESDCAYGWFDYYIADGMCDVACNAAGCSYDGGDCDAPASKYCHITHVSDTVPGYLTVGDSDDLHMAIEKPTVRWYIDYVNTESFRLSHNGLYMIAGEPELGTDGDNILIDITSELWSAWYFSGDYIVSSMNDYILVDYSSYALVKLMVQGKFELYEDQKWTFTDCEY</sequence>
<evidence type="ECO:0000313" key="6">
    <source>
        <dbReference type="Proteomes" id="UP000054560"/>
    </source>
</evidence>
<dbReference type="OrthoDB" id="272018at2759"/>
<dbReference type="GeneID" id="25911866"/>
<keyword evidence="1" id="KW-0677">Repeat</keyword>
<name>A0A0L0FH81_9EUKA</name>
<keyword evidence="6" id="KW-1185">Reference proteome</keyword>
<evidence type="ECO:0000256" key="1">
    <source>
        <dbReference type="ARBA" id="ARBA00022737"/>
    </source>
</evidence>
<dbReference type="STRING" id="667725.A0A0L0FH81"/>
<dbReference type="AlphaFoldDB" id="A0A0L0FH81"/>
<dbReference type="EMBL" id="KQ243244">
    <property type="protein sequence ID" value="KNC76127.1"/>
    <property type="molecule type" value="Genomic_DNA"/>
</dbReference>
<dbReference type="SMART" id="SM00004">
    <property type="entry name" value="NL"/>
    <property type="match status" value="2"/>
</dbReference>
<keyword evidence="2" id="KW-1015">Disulfide bond</keyword>
<feature type="domain" description="LNR" evidence="4">
    <location>
        <begin position="194"/>
        <end position="231"/>
    </location>
</feature>
<evidence type="ECO:0000256" key="2">
    <source>
        <dbReference type="ARBA" id="ARBA00023157"/>
    </source>
</evidence>
<dbReference type="Gene3D" id="3.30.300.320">
    <property type="match status" value="1"/>
</dbReference>
<reference evidence="5 6" key="1">
    <citation type="submission" date="2011-02" db="EMBL/GenBank/DDBJ databases">
        <title>The Genome Sequence of Sphaeroforma arctica JP610.</title>
        <authorList>
            <consortium name="The Broad Institute Genome Sequencing Platform"/>
            <person name="Russ C."/>
            <person name="Cuomo C."/>
            <person name="Young S.K."/>
            <person name="Zeng Q."/>
            <person name="Gargeya S."/>
            <person name="Alvarado L."/>
            <person name="Berlin A."/>
            <person name="Chapman S.B."/>
            <person name="Chen Z."/>
            <person name="Freedman E."/>
            <person name="Gellesch M."/>
            <person name="Goldberg J."/>
            <person name="Griggs A."/>
            <person name="Gujja S."/>
            <person name="Heilman E."/>
            <person name="Heiman D."/>
            <person name="Howarth C."/>
            <person name="Mehta T."/>
            <person name="Neiman D."/>
            <person name="Pearson M."/>
            <person name="Roberts A."/>
            <person name="Saif S."/>
            <person name="Shea T."/>
            <person name="Shenoy N."/>
            <person name="Sisk P."/>
            <person name="Stolte C."/>
            <person name="Sykes S."/>
            <person name="White J."/>
            <person name="Yandava C."/>
            <person name="Burger G."/>
            <person name="Gray M.W."/>
            <person name="Holland P.W.H."/>
            <person name="King N."/>
            <person name="Lang F.B.F."/>
            <person name="Roger A.J."/>
            <person name="Ruiz-Trillo I."/>
            <person name="Haas B."/>
            <person name="Nusbaum C."/>
            <person name="Birren B."/>
        </authorList>
    </citation>
    <scope>NUCLEOTIDE SEQUENCE [LARGE SCALE GENOMIC DNA]</scope>
    <source>
        <strain evidence="5 6">JP610</strain>
    </source>
</reference>
<gene>
    <name evidence="5" type="ORF">SARC_11362</name>
</gene>
<dbReference type="RefSeq" id="XP_014150029.1">
    <property type="nucleotide sequence ID" value="XM_014294554.1"/>
</dbReference>
<evidence type="ECO:0000259" key="4">
    <source>
        <dbReference type="SMART" id="SM00004"/>
    </source>
</evidence>
<organism evidence="5 6">
    <name type="scientific">Sphaeroforma arctica JP610</name>
    <dbReference type="NCBI Taxonomy" id="667725"/>
    <lineage>
        <taxon>Eukaryota</taxon>
        <taxon>Ichthyosporea</taxon>
        <taxon>Ichthyophonida</taxon>
        <taxon>Sphaeroforma</taxon>
    </lineage>
</organism>
<keyword evidence="3" id="KW-0325">Glycoprotein</keyword>
<evidence type="ECO:0000313" key="5">
    <source>
        <dbReference type="EMBL" id="KNC76127.1"/>
    </source>
</evidence>
<proteinExistence type="predicted"/>
<accession>A0A0L0FH81</accession>